<organism evidence="1">
    <name type="scientific">Capitella teleta</name>
    <name type="common">Polychaete worm</name>
    <dbReference type="NCBI Taxonomy" id="283909"/>
    <lineage>
        <taxon>Eukaryota</taxon>
        <taxon>Metazoa</taxon>
        <taxon>Spiralia</taxon>
        <taxon>Lophotrochozoa</taxon>
        <taxon>Annelida</taxon>
        <taxon>Polychaeta</taxon>
        <taxon>Sedentaria</taxon>
        <taxon>Scolecida</taxon>
        <taxon>Capitellidae</taxon>
        <taxon>Capitella</taxon>
    </lineage>
</organism>
<reference evidence="3" key="1">
    <citation type="submission" date="2012-12" db="EMBL/GenBank/DDBJ databases">
        <authorList>
            <person name="Hellsten U."/>
            <person name="Grimwood J."/>
            <person name="Chapman J.A."/>
            <person name="Shapiro H."/>
            <person name="Aerts A."/>
            <person name="Otillar R.P."/>
            <person name="Terry A.Y."/>
            <person name="Boore J.L."/>
            <person name="Simakov O."/>
            <person name="Marletaz F."/>
            <person name="Cho S.-J."/>
            <person name="Edsinger-Gonzales E."/>
            <person name="Havlak P."/>
            <person name="Kuo D.-H."/>
            <person name="Larsson T."/>
            <person name="Lv J."/>
            <person name="Arendt D."/>
            <person name="Savage R."/>
            <person name="Osoegawa K."/>
            <person name="de Jong P."/>
            <person name="Lindberg D.R."/>
            <person name="Seaver E.C."/>
            <person name="Weisblat D.A."/>
            <person name="Putnam N.H."/>
            <person name="Grigoriev I.V."/>
            <person name="Rokhsar D.S."/>
        </authorList>
    </citation>
    <scope>NUCLEOTIDE SEQUENCE</scope>
    <source>
        <strain evidence="3">I ESC-2004</strain>
    </source>
</reference>
<evidence type="ECO:0000313" key="3">
    <source>
        <dbReference type="Proteomes" id="UP000014760"/>
    </source>
</evidence>
<protein>
    <submittedName>
        <fullName evidence="1 2">Uncharacterized protein</fullName>
    </submittedName>
</protein>
<reference evidence="1 3" key="2">
    <citation type="journal article" date="2013" name="Nature">
        <title>Insights into bilaterian evolution from three spiralian genomes.</title>
        <authorList>
            <person name="Simakov O."/>
            <person name="Marletaz F."/>
            <person name="Cho S.J."/>
            <person name="Edsinger-Gonzales E."/>
            <person name="Havlak P."/>
            <person name="Hellsten U."/>
            <person name="Kuo D.H."/>
            <person name="Larsson T."/>
            <person name="Lv J."/>
            <person name="Arendt D."/>
            <person name="Savage R."/>
            <person name="Osoegawa K."/>
            <person name="de Jong P."/>
            <person name="Grimwood J."/>
            <person name="Chapman J.A."/>
            <person name="Shapiro H."/>
            <person name="Aerts A."/>
            <person name="Otillar R.P."/>
            <person name="Terry A.Y."/>
            <person name="Boore J.L."/>
            <person name="Grigoriev I.V."/>
            <person name="Lindberg D.R."/>
            <person name="Seaver E.C."/>
            <person name="Weisblat D.A."/>
            <person name="Putnam N.H."/>
            <person name="Rokhsar D.S."/>
        </authorList>
    </citation>
    <scope>NUCLEOTIDE SEQUENCE</scope>
    <source>
        <strain evidence="1 3">I ESC-2004</strain>
    </source>
</reference>
<dbReference type="EMBL" id="AMQN01016587">
    <property type="status" value="NOT_ANNOTATED_CDS"/>
    <property type="molecule type" value="Genomic_DNA"/>
</dbReference>
<name>R7VL46_CAPTE</name>
<dbReference type="EnsemblMetazoa" id="CapteT190866">
    <property type="protein sequence ID" value="CapteP190866"/>
    <property type="gene ID" value="CapteG190866"/>
</dbReference>
<dbReference type="EMBL" id="KB292214">
    <property type="protein sequence ID" value="ELU17951.1"/>
    <property type="molecule type" value="Genomic_DNA"/>
</dbReference>
<keyword evidence="3" id="KW-1185">Reference proteome</keyword>
<dbReference type="AlphaFoldDB" id="R7VL46"/>
<dbReference type="HOGENOM" id="CLU_1612356_0_0_1"/>
<gene>
    <name evidence="1" type="ORF">CAPTEDRAFT_190866</name>
</gene>
<proteinExistence type="predicted"/>
<accession>R7VL46</accession>
<sequence length="165" mass="18061">MGDEDEVVNNKQNACAMRKHLCRLKGQKKRCGSANDMGSWTLIHVKRSMIACVFVDPTGQRSPPHVSNKEAFAVLQGNIRDHATNGQSLKLQLKDGCCAEVNPTPSLSPNQPNIGVLRQLDSGHRKKKTRESQNVNTEIIGNAGSHLLLNSGFQNVCNSVLSPDY</sequence>
<evidence type="ECO:0000313" key="1">
    <source>
        <dbReference type="EMBL" id="ELU17951.1"/>
    </source>
</evidence>
<dbReference type="Proteomes" id="UP000014760">
    <property type="component" value="Unassembled WGS sequence"/>
</dbReference>
<reference evidence="2" key="3">
    <citation type="submission" date="2015-06" db="UniProtKB">
        <authorList>
            <consortium name="EnsemblMetazoa"/>
        </authorList>
    </citation>
    <scope>IDENTIFICATION</scope>
</reference>
<evidence type="ECO:0000313" key="2">
    <source>
        <dbReference type="EnsemblMetazoa" id="CapteP190866"/>
    </source>
</evidence>